<dbReference type="InterPro" id="IPR019752">
    <property type="entry name" value="Pyrv/ketoisovalerate_OxRed_cat"/>
</dbReference>
<keyword evidence="1" id="KW-0560">Oxidoreductase</keyword>
<evidence type="ECO:0000259" key="4">
    <source>
        <dbReference type="Pfam" id="PF17147"/>
    </source>
</evidence>
<dbReference type="EMBL" id="JACRTK010000001">
    <property type="protein sequence ID" value="MBC8589769.1"/>
    <property type="molecule type" value="Genomic_DNA"/>
</dbReference>
<evidence type="ECO:0000259" key="3">
    <source>
        <dbReference type="Pfam" id="PF01855"/>
    </source>
</evidence>
<accession>A0A926IL50</accession>
<dbReference type="PANTHER" id="PTHR32154:SF20">
    <property type="entry name" value="2-OXOGLUTARATE OXIDOREDUCTASE SUBUNIT KORA"/>
    <property type="match status" value="1"/>
</dbReference>
<dbReference type="RefSeq" id="WP_249322586.1">
    <property type="nucleotide sequence ID" value="NZ_JACRTK010000001.1"/>
</dbReference>
<feature type="domain" description="Pyruvate:ferredoxin oxidoreductase core" evidence="4">
    <location>
        <begin position="456"/>
        <end position="527"/>
    </location>
</feature>
<dbReference type="Pfam" id="PF01855">
    <property type="entry name" value="POR_N"/>
    <property type="match status" value="1"/>
</dbReference>
<feature type="domain" description="Pyruvate flavodoxin/ferredoxin oxidoreductase pyrimidine binding" evidence="3">
    <location>
        <begin position="193"/>
        <end position="431"/>
    </location>
</feature>
<evidence type="ECO:0000259" key="2">
    <source>
        <dbReference type="Pfam" id="PF01558"/>
    </source>
</evidence>
<organism evidence="5 6">
    <name type="scientific">Wansuia hejianensis</name>
    <dbReference type="NCBI Taxonomy" id="2763667"/>
    <lineage>
        <taxon>Bacteria</taxon>
        <taxon>Bacillati</taxon>
        <taxon>Bacillota</taxon>
        <taxon>Clostridia</taxon>
        <taxon>Lachnospirales</taxon>
        <taxon>Lachnospiraceae</taxon>
        <taxon>Wansuia</taxon>
    </lineage>
</organism>
<dbReference type="NCBIfam" id="TIGR03710">
    <property type="entry name" value="OAFO_sf"/>
    <property type="match status" value="1"/>
</dbReference>
<evidence type="ECO:0000256" key="1">
    <source>
        <dbReference type="ARBA" id="ARBA00023002"/>
    </source>
</evidence>
<feature type="domain" description="Pyruvate/ketoisovalerate oxidoreductase catalytic" evidence="2">
    <location>
        <begin position="11"/>
        <end position="165"/>
    </location>
</feature>
<dbReference type="InterPro" id="IPR009014">
    <property type="entry name" value="Transketo_C/PFOR_II"/>
</dbReference>
<dbReference type="Proteomes" id="UP000601522">
    <property type="component" value="Unassembled WGS sequence"/>
</dbReference>
<evidence type="ECO:0000313" key="6">
    <source>
        <dbReference type="Proteomes" id="UP000601522"/>
    </source>
</evidence>
<dbReference type="InterPro" id="IPR033412">
    <property type="entry name" value="PFOR_II"/>
</dbReference>
<dbReference type="SUPFAM" id="SSF53323">
    <property type="entry name" value="Pyruvate-ferredoxin oxidoreductase, PFOR, domain III"/>
    <property type="match status" value="1"/>
</dbReference>
<reference evidence="5 6" key="1">
    <citation type="submission" date="2020-08" db="EMBL/GenBank/DDBJ databases">
        <title>Genome public.</title>
        <authorList>
            <person name="Liu C."/>
            <person name="Sun Q."/>
        </authorList>
    </citation>
    <scope>NUCLEOTIDE SEQUENCE [LARGE SCALE GENOMIC DNA]</scope>
    <source>
        <strain evidence="5 6">NSJ-26</strain>
    </source>
</reference>
<dbReference type="GO" id="GO:0006979">
    <property type="term" value="P:response to oxidative stress"/>
    <property type="evidence" value="ECO:0007669"/>
    <property type="project" value="TreeGrafter"/>
</dbReference>
<dbReference type="SUPFAM" id="SSF52518">
    <property type="entry name" value="Thiamin diphosphate-binding fold (THDP-binding)"/>
    <property type="match status" value="1"/>
</dbReference>
<keyword evidence="6" id="KW-1185">Reference proteome</keyword>
<gene>
    <name evidence="5" type="ORF">H8689_01235</name>
</gene>
<evidence type="ECO:0000313" key="5">
    <source>
        <dbReference type="EMBL" id="MBC8589769.1"/>
    </source>
</evidence>
<sequence length="558" mass="62614">MKYNVLIGGAAGQGIDTLGILIEKILCRKGYFIHSHKDYMSRIRGGHNFTQIRFGLEPVYSHWPILDTIIGLDKETVEFHSERLREDGVIICDESIEVEDNRVIHIPMVKFAKEFGNHRAAGSVAAGAMFKIFGEDFDIVKEVFSEKFEKETADSNFNAFKKGYEFVEKNFEFPKPEKRNQILINSNDAIALGALAAGVGFFASYPMTPATSIMTKLSMKQDDAKIVVEQVEDEISAINMALGASYAGVRSMTATSGGGYSLMVEALSLQGITEIPIVVVDSQRPGPATGFPTRTEQGDLDFVLFSGHGEYPKMVIAVKNAEDAFYQTTRALNIADKYQVQVIILTDEYLADATQTIPPYDFSKVRIERYIMTKEELGDVEYKRYKPTEDGVSPRIMPGKIEGAVVMIDSDEHNEYGHITESAEVRTAMMNKRMRKMEGLVSEIQEPDYFGAENPEILLLGWGSMYGPIKEAVDMLNKDEISVGALIFGDLYPFPTRLLKKYSQLAKKLINVEMNFTGQLARLIRQETGIFTDQSILNYNGRQMDSYTIYSRIKEEVL</sequence>
<dbReference type="CDD" id="cd07034">
    <property type="entry name" value="TPP_PYR_PFOR_IOR-alpha_like"/>
    <property type="match status" value="1"/>
</dbReference>
<protein>
    <submittedName>
        <fullName evidence="5">2-oxoacid:acceptor oxidoreductase subunit alpha</fullName>
    </submittedName>
</protein>
<dbReference type="InterPro" id="IPR022367">
    <property type="entry name" value="2-oxoacid/accept_OxRdtase_asu"/>
</dbReference>
<dbReference type="Gene3D" id="3.40.920.10">
    <property type="entry name" value="Pyruvate-ferredoxin oxidoreductase, PFOR, domain III"/>
    <property type="match status" value="1"/>
</dbReference>
<dbReference type="SUPFAM" id="SSF52922">
    <property type="entry name" value="TK C-terminal domain-like"/>
    <property type="match status" value="1"/>
</dbReference>
<name>A0A926IL50_9FIRM</name>
<proteinExistence type="predicted"/>
<dbReference type="AlphaFoldDB" id="A0A926IL50"/>
<dbReference type="InterPro" id="IPR050722">
    <property type="entry name" value="Pyruvate:ferred/Flavod_OxRd"/>
</dbReference>
<dbReference type="InterPro" id="IPR002869">
    <property type="entry name" value="Pyrv_flavodox_OxRed_cen"/>
</dbReference>
<dbReference type="PANTHER" id="PTHR32154">
    <property type="entry name" value="PYRUVATE-FLAVODOXIN OXIDOREDUCTASE-RELATED"/>
    <property type="match status" value="1"/>
</dbReference>
<comment type="caution">
    <text evidence="5">The sequence shown here is derived from an EMBL/GenBank/DDBJ whole genome shotgun (WGS) entry which is preliminary data.</text>
</comment>
<dbReference type="FunFam" id="3.40.50.970:FF:000022">
    <property type="entry name" value="2-oxoglutarate ferredoxin oxidoreductase alpha subunit"/>
    <property type="match status" value="1"/>
</dbReference>
<dbReference type="InterPro" id="IPR029061">
    <property type="entry name" value="THDP-binding"/>
</dbReference>
<dbReference type="Pfam" id="PF01558">
    <property type="entry name" value="POR"/>
    <property type="match status" value="1"/>
</dbReference>
<dbReference type="Pfam" id="PF17147">
    <property type="entry name" value="PFOR_II"/>
    <property type="match status" value="1"/>
</dbReference>
<dbReference type="Gene3D" id="3.40.50.920">
    <property type="match status" value="1"/>
</dbReference>
<dbReference type="Gene3D" id="3.40.50.970">
    <property type="match status" value="1"/>
</dbReference>
<dbReference type="InterPro" id="IPR002880">
    <property type="entry name" value="Pyrv_Fd/Flavodoxin_OxRdtase_N"/>
</dbReference>
<dbReference type="GO" id="GO:0016903">
    <property type="term" value="F:oxidoreductase activity, acting on the aldehyde or oxo group of donors"/>
    <property type="evidence" value="ECO:0007669"/>
    <property type="project" value="InterPro"/>
</dbReference>